<accession>A0A367LIH4</accession>
<keyword evidence="1" id="KW-0175">Coiled coil</keyword>
<feature type="region of interest" description="Disordered" evidence="2">
    <location>
        <begin position="227"/>
        <end position="269"/>
    </location>
</feature>
<comment type="caution">
    <text evidence="3">The sequence shown here is derived from an EMBL/GenBank/DDBJ whole genome shotgun (WGS) entry which is preliminary data.</text>
</comment>
<evidence type="ECO:0000256" key="1">
    <source>
        <dbReference type="SAM" id="Coils"/>
    </source>
</evidence>
<evidence type="ECO:0000256" key="2">
    <source>
        <dbReference type="SAM" id="MobiDB-lite"/>
    </source>
</evidence>
<feature type="coiled-coil region" evidence="1">
    <location>
        <begin position="56"/>
        <end position="90"/>
    </location>
</feature>
<feature type="region of interest" description="Disordered" evidence="2">
    <location>
        <begin position="326"/>
        <end position="362"/>
    </location>
</feature>
<dbReference type="AlphaFoldDB" id="A0A367LIH4"/>
<sequence>MDPKASFPNGVPLQTTTAERMNRSDGSVHDKISQFNSLSIAFQSKQLERKTADAALKRALVGREEAEAEMRRLREETAELHRALDEGRERERKVGERLETVMENYGRAKETHAHTQALWEKEIRRARKENFKCQSAMVKLQEELKSTRWTTKSLEEAVEAERCRVQAREEEAFSTRYQLVGTQEKLDEALCRIKLVEQERDAFKLASHHEQLARVAAEGRIPLPKVASADYDEGDDEFASPVKNNRKRRRAASSSSSSSSLLPTSSSAVGETEREELLLWREWERHRADRATELVEFLEVECRLGCCSSSSSSSSSSSAAAAAAVKKTRLESRQTQTEARDVKEEQESRRKRRQPVEPPSFALQRSSLESLLEAPQQPALIRCVSPILRPHTSTTTTTTTTKIPLRDDHAKRPSSSLLPLGPRTPSSSSNPNFTTAATFDRENPALTPTMTREQALATIRERRGRVRSAAAAAAAGAATPKRIGAERRYMSAPTPTSVARSRS</sequence>
<feature type="compositionally biased region" description="Low complexity" evidence="2">
    <location>
        <begin position="392"/>
        <end position="401"/>
    </location>
</feature>
<dbReference type="PANTHER" id="PTHR42041:SF1">
    <property type="entry name" value="DNA ENDONUCLEASE ACTIVATOR CTP1 C-TERMINAL DOMAIN-CONTAINING PROTEIN"/>
    <property type="match status" value="1"/>
</dbReference>
<organism evidence="3 4">
    <name type="scientific">Ophiocordyceps polyrhachis-furcata BCC 54312</name>
    <dbReference type="NCBI Taxonomy" id="1330021"/>
    <lineage>
        <taxon>Eukaryota</taxon>
        <taxon>Fungi</taxon>
        <taxon>Dikarya</taxon>
        <taxon>Ascomycota</taxon>
        <taxon>Pezizomycotina</taxon>
        <taxon>Sordariomycetes</taxon>
        <taxon>Hypocreomycetidae</taxon>
        <taxon>Hypocreales</taxon>
        <taxon>Ophiocordycipitaceae</taxon>
        <taxon>Ophiocordyceps</taxon>
    </lineage>
</organism>
<dbReference type="PANTHER" id="PTHR42041">
    <property type="entry name" value="DNA ENDONUCLEASE ACTIVATOR CTP1 C-TERMINAL DOMAIN-CONTAINING PROTEIN"/>
    <property type="match status" value="1"/>
</dbReference>
<evidence type="ECO:0000313" key="3">
    <source>
        <dbReference type="EMBL" id="RCI14228.1"/>
    </source>
</evidence>
<keyword evidence="4" id="KW-1185">Reference proteome</keyword>
<feature type="compositionally biased region" description="Low complexity" evidence="2">
    <location>
        <begin position="253"/>
        <end position="267"/>
    </location>
</feature>
<dbReference type="OrthoDB" id="4495335at2759"/>
<reference evidence="3 4" key="1">
    <citation type="journal article" date="2015" name="BMC Genomics">
        <title>Insights from the genome of Ophiocordyceps polyrhachis-furcata to pathogenicity and host specificity in insect fungi.</title>
        <authorList>
            <person name="Wichadakul D."/>
            <person name="Kobmoo N."/>
            <person name="Ingsriswang S."/>
            <person name="Tangphatsornruang S."/>
            <person name="Chantasingh D."/>
            <person name="Luangsa-ard J.J."/>
            <person name="Eurwilaichitr L."/>
        </authorList>
    </citation>
    <scope>NUCLEOTIDE SEQUENCE [LARGE SCALE GENOMIC DNA]</scope>
    <source>
        <strain evidence="3 4">BCC 54312</strain>
    </source>
</reference>
<dbReference type="EMBL" id="LKCN02000004">
    <property type="protein sequence ID" value="RCI14228.1"/>
    <property type="molecule type" value="Genomic_DNA"/>
</dbReference>
<feature type="compositionally biased region" description="Polar residues" evidence="2">
    <location>
        <begin position="493"/>
        <end position="503"/>
    </location>
</feature>
<feature type="region of interest" description="Disordered" evidence="2">
    <location>
        <begin position="1"/>
        <end position="28"/>
    </location>
</feature>
<name>A0A367LIH4_9HYPO</name>
<dbReference type="Proteomes" id="UP000253664">
    <property type="component" value="Unassembled WGS sequence"/>
</dbReference>
<protein>
    <submittedName>
        <fullName evidence="3">Uncharacterized protein</fullName>
    </submittedName>
</protein>
<proteinExistence type="predicted"/>
<evidence type="ECO:0000313" key="4">
    <source>
        <dbReference type="Proteomes" id="UP000253664"/>
    </source>
</evidence>
<gene>
    <name evidence="3" type="ORF">L249_6191</name>
</gene>
<feature type="region of interest" description="Disordered" evidence="2">
    <location>
        <begin position="472"/>
        <end position="503"/>
    </location>
</feature>
<feature type="region of interest" description="Disordered" evidence="2">
    <location>
        <begin position="390"/>
        <end position="432"/>
    </location>
</feature>
<feature type="compositionally biased region" description="Basic and acidic residues" evidence="2">
    <location>
        <begin position="328"/>
        <end position="348"/>
    </location>
</feature>